<dbReference type="Gramene" id="EME30205">
    <property type="protein sequence ID" value="EME30205"/>
    <property type="gene ID" value="Gasu_23620"/>
</dbReference>
<sequence length="66" mass="7635">MYIPKTLCSLTTCKIVSNYLLRTLIYFGKIKRMVLLEIDVFEWLTSCQQNAFKRTSLLNGGKATRT</sequence>
<keyword evidence="2" id="KW-1185">Reference proteome</keyword>
<dbReference type="Proteomes" id="UP000030680">
    <property type="component" value="Unassembled WGS sequence"/>
</dbReference>
<name>M2X1G5_GALSU</name>
<evidence type="ECO:0000313" key="2">
    <source>
        <dbReference type="Proteomes" id="UP000030680"/>
    </source>
</evidence>
<evidence type="ECO:0000313" key="1">
    <source>
        <dbReference type="EMBL" id="EME30205.1"/>
    </source>
</evidence>
<dbReference type="RefSeq" id="XP_005706725.1">
    <property type="nucleotide sequence ID" value="XM_005706668.1"/>
</dbReference>
<protein>
    <submittedName>
        <fullName evidence="1">Uncharacterized protein</fullName>
    </submittedName>
</protein>
<gene>
    <name evidence="1" type="ORF">Gasu_23620</name>
</gene>
<organism evidence="1 2">
    <name type="scientific">Galdieria sulphuraria</name>
    <name type="common">Red alga</name>
    <dbReference type="NCBI Taxonomy" id="130081"/>
    <lineage>
        <taxon>Eukaryota</taxon>
        <taxon>Rhodophyta</taxon>
        <taxon>Bangiophyceae</taxon>
        <taxon>Galdieriales</taxon>
        <taxon>Galdieriaceae</taxon>
        <taxon>Galdieria</taxon>
    </lineage>
</organism>
<dbReference type="AlphaFoldDB" id="M2X1G5"/>
<dbReference type="KEGG" id="gsl:Gasu_23620"/>
<reference evidence="2" key="1">
    <citation type="journal article" date="2013" name="Science">
        <title>Gene transfer from bacteria and archaea facilitated evolution of an extremophilic eukaryote.</title>
        <authorList>
            <person name="Schonknecht G."/>
            <person name="Chen W.H."/>
            <person name="Ternes C.M."/>
            <person name="Barbier G.G."/>
            <person name="Shrestha R.P."/>
            <person name="Stanke M."/>
            <person name="Brautigam A."/>
            <person name="Baker B.J."/>
            <person name="Banfield J.F."/>
            <person name="Garavito R.M."/>
            <person name="Carr K."/>
            <person name="Wilkerson C."/>
            <person name="Rensing S.A."/>
            <person name="Gagneul D."/>
            <person name="Dickenson N.E."/>
            <person name="Oesterhelt C."/>
            <person name="Lercher M.J."/>
            <person name="Weber A.P."/>
        </authorList>
    </citation>
    <scope>NUCLEOTIDE SEQUENCE [LARGE SCALE GENOMIC DNA]</scope>
    <source>
        <strain evidence="2">074W</strain>
    </source>
</reference>
<dbReference type="GeneID" id="17088952"/>
<proteinExistence type="predicted"/>
<accession>M2X1G5</accession>
<dbReference type="EMBL" id="KB454501">
    <property type="protein sequence ID" value="EME30205.1"/>
    <property type="molecule type" value="Genomic_DNA"/>
</dbReference>